<reference evidence="7" key="1">
    <citation type="submission" date="2020-12" db="EMBL/GenBank/DDBJ databases">
        <title>Vagococcus allomyrinae sp. nov. and Enterococcus lavae sp. nov., isolated from the larvae of Allomyrina dichotoma.</title>
        <authorList>
            <person name="Lee S.D."/>
        </authorList>
    </citation>
    <scope>NUCLEOTIDE SEQUENCE</scope>
    <source>
        <strain evidence="7">BWB3-3</strain>
    </source>
</reference>
<keyword evidence="8" id="KW-1185">Reference proteome</keyword>
<sequence length="95" mass="10104">MAAVLLMTLAATVKTGEVLADSAGSKANIEFIEAWDPDKPDPTPDPKPDPTPNPPKKVITLPQTGETSMWQYSALGVLLIGAGGVITFRRKSEEI</sequence>
<dbReference type="InterPro" id="IPR019931">
    <property type="entry name" value="LPXTG_anchor"/>
</dbReference>
<evidence type="ECO:0000313" key="8">
    <source>
        <dbReference type="Proteomes" id="UP000674938"/>
    </source>
</evidence>
<dbReference type="Proteomes" id="UP000674938">
    <property type="component" value="Unassembled WGS sequence"/>
</dbReference>
<evidence type="ECO:0000256" key="5">
    <source>
        <dbReference type="SAM" id="MobiDB-lite"/>
    </source>
</evidence>
<gene>
    <name evidence="7" type="ORF">I6N95_00400</name>
</gene>
<name>A0A940P0Y9_9ENTE</name>
<dbReference type="Pfam" id="PF00746">
    <property type="entry name" value="Gram_pos_anchor"/>
    <property type="match status" value="1"/>
</dbReference>
<evidence type="ECO:0000256" key="2">
    <source>
        <dbReference type="ARBA" id="ARBA00022525"/>
    </source>
</evidence>
<comment type="caution">
    <text evidence="7">The sequence shown here is derived from an EMBL/GenBank/DDBJ whole genome shotgun (WGS) entry which is preliminary data.</text>
</comment>
<feature type="region of interest" description="Disordered" evidence="5">
    <location>
        <begin position="34"/>
        <end position="58"/>
    </location>
</feature>
<feature type="compositionally biased region" description="Basic and acidic residues" evidence="5">
    <location>
        <begin position="36"/>
        <end position="48"/>
    </location>
</feature>
<keyword evidence="4" id="KW-0572">Peptidoglycan-anchor</keyword>
<dbReference type="EMBL" id="JAEEGA010000001">
    <property type="protein sequence ID" value="MBP1039454.1"/>
    <property type="molecule type" value="Genomic_DNA"/>
</dbReference>
<evidence type="ECO:0000256" key="3">
    <source>
        <dbReference type="ARBA" id="ARBA00022729"/>
    </source>
</evidence>
<keyword evidence="2" id="KW-0964">Secreted</keyword>
<evidence type="ECO:0000256" key="1">
    <source>
        <dbReference type="ARBA" id="ARBA00022512"/>
    </source>
</evidence>
<dbReference type="RefSeq" id="WP_209524359.1">
    <property type="nucleotide sequence ID" value="NZ_JAEEGA010000001.1"/>
</dbReference>
<keyword evidence="1" id="KW-0134">Cell wall</keyword>
<evidence type="ECO:0000259" key="6">
    <source>
        <dbReference type="PROSITE" id="PS50847"/>
    </source>
</evidence>
<dbReference type="AlphaFoldDB" id="A0A940P0Y9"/>
<keyword evidence="3" id="KW-0732">Signal</keyword>
<evidence type="ECO:0000256" key="4">
    <source>
        <dbReference type="ARBA" id="ARBA00023088"/>
    </source>
</evidence>
<evidence type="ECO:0000313" key="7">
    <source>
        <dbReference type="EMBL" id="MBP1039454.1"/>
    </source>
</evidence>
<protein>
    <submittedName>
        <fullName evidence="7">LPXTG cell wall anchor domain-containing protein</fullName>
    </submittedName>
</protein>
<dbReference type="PROSITE" id="PS50847">
    <property type="entry name" value="GRAM_POS_ANCHORING"/>
    <property type="match status" value="1"/>
</dbReference>
<proteinExistence type="predicted"/>
<organism evidence="7 8">
    <name type="scientific">Vagococcus allomyrinae</name>
    <dbReference type="NCBI Taxonomy" id="2794353"/>
    <lineage>
        <taxon>Bacteria</taxon>
        <taxon>Bacillati</taxon>
        <taxon>Bacillota</taxon>
        <taxon>Bacilli</taxon>
        <taxon>Lactobacillales</taxon>
        <taxon>Enterococcaceae</taxon>
        <taxon>Vagococcus</taxon>
    </lineage>
</organism>
<accession>A0A940P0Y9</accession>
<dbReference type="NCBIfam" id="TIGR01167">
    <property type="entry name" value="LPXTG_anchor"/>
    <property type="match status" value="1"/>
</dbReference>
<feature type="domain" description="Gram-positive cocci surface proteins LPxTG" evidence="6">
    <location>
        <begin position="61"/>
        <end position="95"/>
    </location>
</feature>